<accession>A0A1H3W7Y8</accession>
<dbReference type="InterPro" id="IPR007420">
    <property type="entry name" value="DUF465"/>
</dbReference>
<proteinExistence type="predicted"/>
<feature type="coiled-coil region" evidence="1">
    <location>
        <begin position="29"/>
        <end position="78"/>
    </location>
</feature>
<dbReference type="STRING" id="89524.SAMN05444370_101538"/>
<evidence type="ECO:0000313" key="2">
    <source>
        <dbReference type="EMBL" id="SDZ82534.1"/>
    </source>
</evidence>
<evidence type="ECO:0000256" key="1">
    <source>
        <dbReference type="SAM" id="Coils"/>
    </source>
</evidence>
<dbReference type="RefSeq" id="WP_093248074.1">
    <property type="nucleotide sequence ID" value="NZ_FNQM01000001.1"/>
</dbReference>
<keyword evidence="3" id="KW-1185">Reference proteome</keyword>
<dbReference type="InterPro" id="IPR038444">
    <property type="entry name" value="DUF465_sf"/>
</dbReference>
<sequence length="79" mass="9131">MSHTPHELAEAFPDQHEAIQRLRAGDAHFARLADEHHELNRQIHRAETDVEPMADFALEDLKKRRLQLLDQIRAMLSAA</sequence>
<dbReference type="Pfam" id="PF04325">
    <property type="entry name" value="DUF465"/>
    <property type="match status" value="1"/>
</dbReference>
<keyword evidence="1" id="KW-0175">Coiled coil</keyword>
<evidence type="ECO:0008006" key="4">
    <source>
        <dbReference type="Google" id="ProtNLM"/>
    </source>
</evidence>
<evidence type="ECO:0000313" key="3">
    <source>
        <dbReference type="Proteomes" id="UP000198703"/>
    </source>
</evidence>
<gene>
    <name evidence="2" type="ORF">SAMN05444370_101538</name>
</gene>
<organism evidence="2 3">
    <name type="scientific">Rubrimonas cliftonensis</name>
    <dbReference type="NCBI Taxonomy" id="89524"/>
    <lineage>
        <taxon>Bacteria</taxon>
        <taxon>Pseudomonadati</taxon>
        <taxon>Pseudomonadota</taxon>
        <taxon>Alphaproteobacteria</taxon>
        <taxon>Rhodobacterales</taxon>
        <taxon>Paracoccaceae</taxon>
        <taxon>Rubrimonas</taxon>
    </lineage>
</organism>
<reference evidence="2 3" key="1">
    <citation type="submission" date="2016-10" db="EMBL/GenBank/DDBJ databases">
        <authorList>
            <person name="de Groot N.N."/>
        </authorList>
    </citation>
    <scope>NUCLEOTIDE SEQUENCE [LARGE SCALE GENOMIC DNA]</scope>
    <source>
        <strain evidence="2 3">DSM 15345</strain>
    </source>
</reference>
<protein>
    <recommendedName>
        <fullName evidence="4">DUF465 domain-containing protein</fullName>
    </recommendedName>
</protein>
<dbReference type="Gene3D" id="6.10.280.50">
    <property type="match status" value="1"/>
</dbReference>
<name>A0A1H3W7Y8_9RHOB</name>
<dbReference type="Proteomes" id="UP000198703">
    <property type="component" value="Unassembled WGS sequence"/>
</dbReference>
<dbReference type="OrthoDB" id="1263265at2"/>
<dbReference type="EMBL" id="FNQM01000001">
    <property type="protein sequence ID" value="SDZ82534.1"/>
    <property type="molecule type" value="Genomic_DNA"/>
</dbReference>
<dbReference type="AlphaFoldDB" id="A0A1H3W7Y8"/>